<evidence type="ECO:0000256" key="2">
    <source>
        <dbReference type="ARBA" id="ARBA00023015"/>
    </source>
</evidence>
<dbReference type="InterPro" id="IPR001138">
    <property type="entry name" value="Zn2Cys6_DnaBD"/>
</dbReference>
<keyword evidence="2" id="KW-0805">Transcription regulation</keyword>
<feature type="compositionally biased region" description="Low complexity" evidence="6">
    <location>
        <begin position="625"/>
        <end position="644"/>
    </location>
</feature>
<keyword evidence="5" id="KW-0539">Nucleus</keyword>
<feature type="domain" description="Zn(2)-C6 fungal-type" evidence="7">
    <location>
        <begin position="5"/>
        <end position="35"/>
    </location>
</feature>
<dbReference type="InterPro" id="IPR036864">
    <property type="entry name" value="Zn2-C6_fun-type_DNA-bd_sf"/>
</dbReference>
<dbReference type="GO" id="GO:0000976">
    <property type="term" value="F:transcription cis-regulatory region binding"/>
    <property type="evidence" value="ECO:0007669"/>
    <property type="project" value="TreeGrafter"/>
</dbReference>
<feature type="compositionally biased region" description="Low complexity" evidence="6">
    <location>
        <begin position="75"/>
        <end position="92"/>
    </location>
</feature>
<dbReference type="PANTHER" id="PTHR31845:SF19">
    <property type="entry name" value="TRANSCRIPTION FACTOR DOMAIN-CONTAINING PROTEIN"/>
    <property type="match status" value="1"/>
</dbReference>
<feature type="compositionally biased region" description="Basic residues" evidence="6">
    <location>
        <begin position="671"/>
        <end position="681"/>
    </location>
</feature>
<dbReference type="GeneID" id="30154555"/>
<evidence type="ECO:0000256" key="5">
    <source>
        <dbReference type="ARBA" id="ARBA00023242"/>
    </source>
</evidence>
<dbReference type="EMBL" id="AWGJ01000004">
    <property type="protein sequence ID" value="ODN81155.1"/>
    <property type="molecule type" value="Genomic_DNA"/>
</dbReference>
<evidence type="ECO:0000259" key="7">
    <source>
        <dbReference type="PROSITE" id="PS50048"/>
    </source>
</evidence>
<name>A0A1E3HYC3_9TREE</name>
<dbReference type="SMART" id="SM00066">
    <property type="entry name" value="GAL4"/>
    <property type="match status" value="1"/>
</dbReference>
<dbReference type="PANTHER" id="PTHR31845">
    <property type="entry name" value="FINGER DOMAIN PROTEIN, PUTATIVE-RELATED"/>
    <property type="match status" value="1"/>
</dbReference>
<dbReference type="GO" id="GO:0005634">
    <property type="term" value="C:nucleus"/>
    <property type="evidence" value="ECO:0007669"/>
    <property type="project" value="UniProtKB-SubCell"/>
</dbReference>
<sequence>MHTTSCLACRGRKIKCQRESETEVCARCRKRGIPCDTKPRILGRKRGHRNRKTLERLAAEAESSKRAADYRKEAASLGASSKASLSPKSEAPSIEESPELHHPSSINPLHILADTSIAHKGQEQLAPVELHDLPQRIASAFAPDDALRIQDGLQALFGPEQLSRGTASRAVGNVELSKTDGLASHPEYDVVNVGIVSEEQASLLFDYFMNNLAPLLHMFDPALHTFAFVRLRSTFLFSAILKNAAKYYPGISDTTLQRLSEHTQGLQMQTYMDNARSIEIVQGLMVDALWLGQAEEGDLQWQERCWQHIATAIMQATTLRLDRLIPFCVSSNMQYQKASPEMQVKLIRNSQRTWYNLYTFDRALALVRGREPLVAEGELSSKRMLATWHTAPGSIDDDVLTTSSASSRQMLIQVQRQVAAQVASDENVRFEDVKMIVDEGFGRWTAQWKSLMTAKHYAIHDIILKASRFLVLMVPFERMLNQGRLNESTLGLCLQESTSACQSIDTWVSRQGGSGIQEARYLCPSITLTMLTYAAVLTVKLMGSKLELTRESHLEDLFRLSTLTQLAIQLQNFGSIPLGKSPAISLGKYLFATLRQIGMVMIRSIRLPLHPSQAQAQSHHRSHSSHLSVSSTITQQSPQYQQPVIVPPIPTPIPRLDSACNTPNIPPRSHSQSHSHSHHRHLSDSHAPPTNLVSAYAQPSYPAPLPHSTPASTSASTTTLTKDEYDKYSASNVAFAQLMASLEHQNPASFHMGYAPPPPPPQSQSQSQTTGPAPGGDDEIRGMGHGVVNGGLDEQVRGISNGSLGLGGQVNEHGHEAVLGNGNAGAGGRGLFSGQYGYEGMDLSAFGLLLNESTGINGWMMDYGMPMAGRGY</sequence>
<dbReference type="GO" id="GO:0000981">
    <property type="term" value="F:DNA-binding transcription factor activity, RNA polymerase II-specific"/>
    <property type="evidence" value="ECO:0007669"/>
    <property type="project" value="InterPro"/>
</dbReference>
<dbReference type="SUPFAM" id="SSF57701">
    <property type="entry name" value="Zn2/Cys6 DNA-binding domain"/>
    <property type="match status" value="1"/>
</dbReference>
<gene>
    <name evidence="8" type="ORF">L202_03246</name>
</gene>
<keyword evidence="4" id="KW-0804">Transcription</keyword>
<dbReference type="AlphaFoldDB" id="A0A1E3HYC3"/>
<evidence type="ECO:0000313" key="8">
    <source>
        <dbReference type="EMBL" id="ODN81155.1"/>
    </source>
</evidence>
<dbReference type="GO" id="GO:0008270">
    <property type="term" value="F:zinc ion binding"/>
    <property type="evidence" value="ECO:0007669"/>
    <property type="project" value="InterPro"/>
</dbReference>
<organism evidence="8 9">
    <name type="scientific">Cryptococcus amylolentus CBS 6039</name>
    <dbReference type="NCBI Taxonomy" id="1295533"/>
    <lineage>
        <taxon>Eukaryota</taxon>
        <taxon>Fungi</taxon>
        <taxon>Dikarya</taxon>
        <taxon>Basidiomycota</taxon>
        <taxon>Agaricomycotina</taxon>
        <taxon>Tremellomycetes</taxon>
        <taxon>Tremellales</taxon>
        <taxon>Cryptococcaceae</taxon>
        <taxon>Cryptococcus</taxon>
    </lineage>
</organism>
<evidence type="ECO:0000256" key="4">
    <source>
        <dbReference type="ARBA" id="ARBA00023163"/>
    </source>
</evidence>
<dbReference type="InterPro" id="IPR051089">
    <property type="entry name" value="prtT"/>
</dbReference>
<dbReference type="OrthoDB" id="2581860at2759"/>
<dbReference type="Pfam" id="PF00172">
    <property type="entry name" value="Zn_clus"/>
    <property type="match status" value="1"/>
</dbReference>
<feature type="region of interest" description="Disordered" evidence="6">
    <location>
        <begin position="612"/>
        <end position="718"/>
    </location>
</feature>
<feature type="region of interest" description="Disordered" evidence="6">
    <location>
        <begin position="748"/>
        <end position="785"/>
    </location>
</feature>
<accession>A0A1E3HYC3</accession>
<proteinExistence type="predicted"/>
<reference evidence="8 9" key="1">
    <citation type="submission" date="2016-06" db="EMBL/GenBank/DDBJ databases">
        <title>Evolution of pathogenesis and genome organization in the Tremellales.</title>
        <authorList>
            <person name="Cuomo C."/>
            <person name="Litvintseva A."/>
            <person name="Heitman J."/>
            <person name="Chen Y."/>
            <person name="Sun S."/>
            <person name="Springer D."/>
            <person name="Dromer F."/>
            <person name="Young S."/>
            <person name="Zeng Q."/>
            <person name="Chapman S."/>
            <person name="Gujja S."/>
            <person name="Saif S."/>
            <person name="Birren B."/>
        </authorList>
    </citation>
    <scope>NUCLEOTIDE SEQUENCE [LARGE SCALE GENOMIC DNA]</scope>
    <source>
        <strain evidence="8 9">CBS 6039</strain>
    </source>
</reference>
<keyword evidence="9" id="KW-1185">Reference proteome</keyword>
<keyword evidence="3" id="KW-0238">DNA-binding</keyword>
<comment type="caution">
    <text evidence="8">The sequence shown here is derived from an EMBL/GenBank/DDBJ whole genome shotgun (WGS) entry which is preliminary data.</text>
</comment>
<dbReference type="PROSITE" id="PS00463">
    <property type="entry name" value="ZN2_CY6_FUNGAL_1"/>
    <property type="match status" value="1"/>
</dbReference>
<feature type="compositionally biased region" description="Low complexity" evidence="6">
    <location>
        <begin position="708"/>
        <end position="718"/>
    </location>
</feature>
<evidence type="ECO:0000256" key="1">
    <source>
        <dbReference type="ARBA" id="ARBA00004123"/>
    </source>
</evidence>
<dbReference type="PROSITE" id="PS50048">
    <property type="entry name" value="ZN2_CY6_FUNGAL_2"/>
    <property type="match status" value="1"/>
</dbReference>
<evidence type="ECO:0000256" key="3">
    <source>
        <dbReference type="ARBA" id="ARBA00023125"/>
    </source>
</evidence>
<dbReference type="STRING" id="1295533.A0A1E3HYC3"/>
<dbReference type="CDD" id="cd12148">
    <property type="entry name" value="fungal_TF_MHR"/>
    <property type="match status" value="1"/>
</dbReference>
<dbReference type="RefSeq" id="XP_018995721.1">
    <property type="nucleotide sequence ID" value="XM_019137052.1"/>
</dbReference>
<dbReference type="CDD" id="cd00067">
    <property type="entry name" value="GAL4"/>
    <property type="match status" value="1"/>
</dbReference>
<feature type="region of interest" description="Disordered" evidence="6">
    <location>
        <begin position="71"/>
        <end position="106"/>
    </location>
</feature>
<evidence type="ECO:0000256" key="6">
    <source>
        <dbReference type="SAM" id="MobiDB-lite"/>
    </source>
</evidence>
<protein>
    <recommendedName>
        <fullName evidence="7">Zn(2)-C6 fungal-type domain-containing protein</fullName>
    </recommendedName>
</protein>
<dbReference type="Gene3D" id="4.10.240.10">
    <property type="entry name" value="Zn(2)-C6 fungal-type DNA-binding domain"/>
    <property type="match status" value="1"/>
</dbReference>
<comment type="subcellular location">
    <subcellularLocation>
        <location evidence="1">Nucleus</location>
    </subcellularLocation>
</comment>
<dbReference type="Proteomes" id="UP000094065">
    <property type="component" value="Unassembled WGS sequence"/>
</dbReference>
<evidence type="ECO:0000313" key="9">
    <source>
        <dbReference type="Proteomes" id="UP000094065"/>
    </source>
</evidence>